<organism evidence="2 3">
    <name type="scientific">Simkania negevensis</name>
    <dbReference type="NCBI Taxonomy" id="83561"/>
    <lineage>
        <taxon>Bacteria</taxon>
        <taxon>Pseudomonadati</taxon>
        <taxon>Chlamydiota</taxon>
        <taxon>Chlamydiia</taxon>
        <taxon>Parachlamydiales</taxon>
        <taxon>Simkaniaceae</taxon>
        <taxon>Simkania</taxon>
    </lineage>
</organism>
<gene>
    <name evidence="2" type="ORF">JYU14_04225</name>
</gene>
<name>A0ABS3ARA2_9BACT</name>
<comment type="caution">
    <text evidence="2">The sequence shown here is derived from an EMBL/GenBank/DDBJ whole genome shotgun (WGS) entry which is preliminary data.</text>
</comment>
<keyword evidence="1" id="KW-1133">Transmembrane helix</keyword>
<proteinExistence type="predicted"/>
<dbReference type="Proteomes" id="UP000722121">
    <property type="component" value="Unassembled WGS sequence"/>
</dbReference>
<keyword evidence="1" id="KW-0812">Transmembrane</keyword>
<keyword evidence="1" id="KW-0472">Membrane</keyword>
<sequence length="164" mass="18764">MVIIRLFNSGKGSSDKGREGPKKVVEPEIISHKEGEGSFGEKKKTPSPKKYTWKQAVALRFFFLFCAFLACLWSLVVAVFCLLAVIGYTFSFFTNIQLRQACKTTFAHLIAAVVAIFSFFFCVVSPKLGLTFLLAYVFSALKKRQRSEYVQQLHERFRNFHSHF</sequence>
<keyword evidence="3" id="KW-1185">Reference proteome</keyword>
<reference evidence="2 3" key="1">
    <citation type="submission" date="2021-02" db="EMBL/GenBank/DDBJ databases">
        <title>Activity-based single-cell genomes from oceanic crustal fluid captures similar information to metagenomic and metatranscriptomic surveys with orders of magnitude less sampling.</title>
        <authorList>
            <person name="D'Angelo T.S."/>
            <person name="Orcutt B.N."/>
        </authorList>
    </citation>
    <scope>NUCLEOTIDE SEQUENCE [LARGE SCALE GENOMIC DNA]</scope>
    <source>
        <strain evidence="2">AH-315-G07</strain>
    </source>
</reference>
<evidence type="ECO:0000256" key="1">
    <source>
        <dbReference type="SAM" id="Phobius"/>
    </source>
</evidence>
<accession>A0ABS3ARA2</accession>
<feature type="transmembrane region" description="Helical" evidence="1">
    <location>
        <begin position="57"/>
        <end position="90"/>
    </location>
</feature>
<evidence type="ECO:0000313" key="3">
    <source>
        <dbReference type="Proteomes" id="UP000722121"/>
    </source>
</evidence>
<evidence type="ECO:0000313" key="2">
    <source>
        <dbReference type="EMBL" id="MBN4067271.1"/>
    </source>
</evidence>
<protein>
    <submittedName>
        <fullName evidence="2">Uncharacterized protein</fullName>
    </submittedName>
</protein>
<dbReference type="EMBL" id="JAFITR010000097">
    <property type="protein sequence ID" value="MBN4067271.1"/>
    <property type="molecule type" value="Genomic_DNA"/>
</dbReference>
<feature type="transmembrane region" description="Helical" evidence="1">
    <location>
        <begin position="110"/>
        <end position="138"/>
    </location>
</feature>